<evidence type="ECO:0000256" key="5">
    <source>
        <dbReference type="ARBA" id="ARBA00022927"/>
    </source>
</evidence>
<dbReference type="SUPFAM" id="SSF47616">
    <property type="entry name" value="GST C-terminal domain-like"/>
    <property type="match status" value="1"/>
</dbReference>
<evidence type="ECO:0000256" key="3">
    <source>
        <dbReference type="ARBA" id="ARBA00022448"/>
    </source>
</evidence>
<evidence type="ECO:0000256" key="7">
    <source>
        <dbReference type="ARBA" id="ARBA00023136"/>
    </source>
</evidence>
<sequence>MTSNYFMADLIEETLSTKMDFDWSDISLYVSLQKQQALLYEYAECLAARAFLKMADLQFRLEERHNAEYMSPNGKLPFLRLKGTDNKEALFPEFLCIVDAVSKKGIRLSTGLVGSERSDMRAHIAVIEQLLKNAEIFITWADQKTYSQVTKQRYGSAFSWPLSLLLPAFKRKEVLSYLNAIGWGKMSIDQVLDFADRCFKSLSARLDKNMYFMGDLPTELDALAFGHLYTILTTEIPNMGLVNSLRKFSNLIEFCRRIEKQYFSYS</sequence>
<comment type="similarity">
    <text evidence="2">Belongs to the metaxin family.</text>
</comment>
<evidence type="ECO:0000313" key="11">
    <source>
        <dbReference type="WBParaSite" id="SMUV_0000340401-mRNA-1"/>
    </source>
</evidence>
<keyword evidence="10" id="KW-1185">Reference proteome</keyword>
<dbReference type="InterPro" id="IPR033468">
    <property type="entry name" value="Metaxin_GST"/>
</dbReference>
<dbReference type="PANTHER" id="PTHR12289">
    <property type="entry name" value="METAXIN RELATED"/>
    <property type="match status" value="1"/>
</dbReference>
<evidence type="ECO:0000256" key="4">
    <source>
        <dbReference type="ARBA" id="ARBA00022787"/>
    </source>
</evidence>
<dbReference type="AlphaFoldDB" id="A0A0N5AGF5"/>
<dbReference type="STRING" id="451379.A0A0N5AGF5"/>
<comment type="subcellular location">
    <subcellularLocation>
        <location evidence="1">Mitochondrion outer membrane</location>
    </subcellularLocation>
</comment>
<dbReference type="Pfam" id="PF10568">
    <property type="entry name" value="Tom37"/>
    <property type="match status" value="1"/>
</dbReference>
<keyword evidence="6" id="KW-0496">Mitochondrion</keyword>
<dbReference type="CDD" id="cd03211">
    <property type="entry name" value="GST_C_Metaxin2"/>
    <property type="match status" value="1"/>
</dbReference>
<dbReference type="InterPro" id="IPR050931">
    <property type="entry name" value="Mito_Protein_Transport_Metaxin"/>
</dbReference>
<dbReference type="SFLD" id="SFLDG01180">
    <property type="entry name" value="SUF1"/>
    <property type="match status" value="1"/>
</dbReference>
<reference evidence="11" key="1">
    <citation type="submission" date="2017-02" db="UniProtKB">
        <authorList>
            <consortium name="WormBaseParasite"/>
        </authorList>
    </citation>
    <scope>IDENTIFICATION</scope>
</reference>
<feature type="domain" description="Mitochondrial outer membrane transport complex Sam37/metaxin N-terminal" evidence="8">
    <location>
        <begin position="45"/>
        <end position="169"/>
    </location>
</feature>
<dbReference type="GO" id="GO:0001401">
    <property type="term" value="C:SAM complex"/>
    <property type="evidence" value="ECO:0007669"/>
    <property type="project" value="InterPro"/>
</dbReference>
<proteinExistence type="inferred from homology"/>
<dbReference type="Proteomes" id="UP000046393">
    <property type="component" value="Unplaced"/>
</dbReference>
<keyword evidence="7" id="KW-0472">Membrane</keyword>
<evidence type="ECO:0000256" key="1">
    <source>
        <dbReference type="ARBA" id="ARBA00004294"/>
    </source>
</evidence>
<evidence type="ECO:0000256" key="2">
    <source>
        <dbReference type="ARBA" id="ARBA00009170"/>
    </source>
</evidence>
<organism evidence="10 11">
    <name type="scientific">Syphacia muris</name>
    <dbReference type="NCBI Taxonomy" id="451379"/>
    <lineage>
        <taxon>Eukaryota</taxon>
        <taxon>Metazoa</taxon>
        <taxon>Ecdysozoa</taxon>
        <taxon>Nematoda</taxon>
        <taxon>Chromadorea</taxon>
        <taxon>Rhabditida</taxon>
        <taxon>Spirurina</taxon>
        <taxon>Oxyuridomorpha</taxon>
        <taxon>Oxyuroidea</taxon>
        <taxon>Oxyuridae</taxon>
        <taxon>Syphacia</taxon>
    </lineage>
</organism>
<dbReference type="WBParaSite" id="SMUV_0000340401-mRNA-1">
    <property type="protein sequence ID" value="SMUV_0000340401-mRNA-1"/>
    <property type="gene ID" value="SMUV_0000340401"/>
</dbReference>
<evidence type="ECO:0000256" key="6">
    <source>
        <dbReference type="ARBA" id="ARBA00023128"/>
    </source>
</evidence>
<evidence type="ECO:0000259" key="8">
    <source>
        <dbReference type="Pfam" id="PF10568"/>
    </source>
</evidence>
<dbReference type="InterPro" id="IPR019564">
    <property type="entry name" value="Sam37/metaxin_N"/>
</dbReference>
<dbReference type="InterPro" id="IPR040079">
    <property type="entry name" value="Glutathione_S-Trfase"/>
</dbReference>
<dbReference type="Gene3D" id="1.20.1050.10">
    <property type="match status" value="1"/>
</dbReference>
<evidence type="ECO:0000259" key="9">
    <source>
        <dbReference type="Pfam" id="PF17171"/>
    </source>
</evidence>
<feature type="domain" description="Metaxin glutathione S-transferase" evidence="9">
    <location>
        <begin position="195"/>
        <end position="258"/>
    </location>
</feature>
<name>A0A0N5AGF5_9BILA</name>
<protein>
    <submittedName>
        <fullName evidence="11">Metaxin</fullName>
    </submittedName>
</protein>
<dbReference type="GO" id="GO:0015031">
    <property type="term" value="P:protein transport"/>
    <property type="evidence" value="ECO:0007669"/>
    <property type="project" value="UniProtKB-KW"/>
</dbReference>
<dbReference type="PANTHER" id="PTHR12289:SF38">
    <property type="entry name" value="METAXIN-2"/>
    <property type="match status" value="1"/>
</dbReference>
<dbReference type="Pfam" id="PF17171">
    <property type="entry name" value="GST_C_6"/>
    <property type="match status" value="1"/>
</dbReference>
<evidence type="ECO:0000313" key="10">
    <source>
        <dbReference type="Proteomes" id="UP000046393"/>
    </source>
</evidence>
<dbReference type="SFLD" id="SFLDS00019">
    <property type="entry name" value="Glutathione_Transferase_(cytos"/>
    <property type="match status" value="1"/>
</dbReference>
<dbReference type="GO" id="GO:0007005">
    <property type="term" value="P:mitochondrion organization"/>
    <property type="evidence" value="ECO:0007669"/>
    <property type="project" value="TreeGrafter"/>
</dbReference>
<accession>A0A0N5AGF5</accession>
<keyword evidence="4" id="KW-1000">Mitochondrion outer membrane</keyword>
<dbReference type="InterPro" id="IPR036282">
    <property type="entry name" value="Glutathione-S-Trfase_C_sf"/>
</dbReference>
<keyword evidence="5" id="KW-0653">Protein transport</keyword>
<keyword evidence="3" id="KW-0813">Transport</keyword>